<dbReference type="SUPFAM" id="SSF54160">
    <property type="entry name" value="Chromo domain-like"/>
    <property type="match status" value="2"/>
</dbReference>
<evidence type="ECO:0000313" key="7">
    <source>
        <dbReference type="Proteomes" id="UP000298138"/>
    </source>
</evidence>
<dbReference type="InterPro" id="IPR000953">
    <property type="entry name" value="Chromo/chromo_shadow_dom"/>
</dbReference>
<evidence type="ECO:0000256" key="4">
    <source>
        <dbReference type="SAM" id="MobiDB-lite"/>
    </source>
</evidence>
<dbReference type="Pfam" id="PF01393">
    <property type="entry name" value="Chromo_shadow"/>
    <property type="match status" value="1"/>
</dbReference>
<comment type="subcellular location">
    <subcellularLocation>
        <location evidence="1">Nucleus</location>
    </subcellularLocation>
</comment>
<evidence type="ECO:0000256" key="3">
    <source>
        <dbReference type="ARBA" id="ARBA00023242"/>
    </source>
</evidence>
<dbReference type="InterPro" id="IPR017984">
    <property type="entry name" value="Chromo_dom_subgr"/>
</dbReference>
<feature type="domain" description="Chromo" evidence="5">
    <location>
        <begin position="56"/>
        <end position="116"/>
    </location>
</feature>
<dbReference type="InterPro" id="IPR023779">
    <property type="entry name" value="Chromodomain_CS"/>
</dbReference>
<dbReference type="PROSITE" id="PS00598">
    <property type="entry name" value="CHROMO_1"/>
    <property type="match status" value="1"/>
</dbReference>
<feature type="compositionally biased region" description="Low complexity" evidence="4">
    <location>
        <begin position="1"/>
        <end position="17"/>
    </location>
</feature>
<sequence length="235" mass="26637">MPRSATKKAASTTPATSRRSKKQEEPEPSPEPEPAEDDKADDEGDEDEDAGEEEEYVVEKIMDHKIEKKKLYFHVKWKGYEKKSDMTWEPEENCAGAQEAVEDYFAEIGGRPQPVTPAKSSNKRNRISTVGASSDNTPAPKSVNKRARKSIAGGGDDMDIDDKKWTPPNTKSWEEDVIAIDTIEKNNDGQLVCFVQWKDGKKSQHPIQDIYKKCPQRMLKFYEQHLVFKETGAMQ</sequence>
<feature type="compositionally biased region" description="Acidic residues" evidence="4">
    <location>
        <begin position="26"/>
        <end position="56"/>
    </location>
</feature>
<dbReference type="Proteomes" id="UP000298138">
    <property type="component" value="Unassembled WGS sequence"/>
</dbReference>
<dbReference type="GO" id="GO:0000792">
    <property type="term" value="C:heterochromatin"/>
    <property type="evidence" value="ECO:0007669"/>
    <property type="project" value="UniProtKB-ARBA"/>
</dbReference>
<reference evidence="6 7" key="1">
    <citation type="submission" date="2019-04" db="EMBL/GenBank/DDBJ databases">
        <title>Comparative genomics and transcriptomics to analyze fruiting body development in filamentous ascomycetes.</title>
        <authorList>
            <consortium name="DOE Joint Genome Institute"/>
            <person name="Lutkenhaus R."/>
            <person name="Traeger S."/>
            <person name="Breuer J."/>
            <person name="Kuo A."/>
            <person name="Lipzen A."/>
            <person name="Pangilinan J."/>
            <person name="Dilworth D."/>
            <person name="Sandor L."/>
            <person name="Poggeler S."/>
            <person name="Barry K."/>
            <person name="Grigoriev I.V."/>
            <person name="Nowrousian M."/>
        </authorList>
    </citation>
    <scope>NUCLEOTIDE SEQUENCE [LARGE SCALE GENOMIC DNA]</scope>
    <source>
        <strain evidence="6 7">CBS 389.68</strain>
    </source>
</reference>
<dbReference type="OrthoDB" id="433924at2759"/>
<evidence type="ECO:0000313" key="6">
    <source>
        <dbReference type="EMBL" id="TGZ78237.1"/>
    </source>
</evidence>
<dbReference type="InterPro" id="IPR023780">
    <property type="entry name" value="Chromo_domain"/>
</dbReference>
<proteinExistence type="predicted"/>
<keyword evidence="3" id="KW-0539">Nucleus</keyword>
<dbReference type="Pfam" id="PF00385">
    <property type="entry name" value="Chromo"/>
    <property type="match status" value="1"/>
</dbReference>
<evidence type="ECO:0000256" key="1">
    <source>
        <dbReference type="ARBA" id="ARBA00004123"/>
    </source>
</evidence>
<dbReference type="InterPro" id="IPR051219">
    <property type="entry name" value="Heterochromatin_chromo-domain"/>
</dbReference>
<feature type="region of interest" description="Disordered" evidence="4">
    <location>
        <begin position="1"/>
        <end position="58"/>
    </location>
</feature>
<dbReference type="SMART" id="SM00298">
    <property type="entry name" value="CHROMO"/>
    <property type="match status" value="2"/>
</dbReference>
<dbReference type="AlphaFoldDB" id="A0A4S2MS29"/>
<protein>
    <submittedName>
        <fullName evidence="6">Chromo domain-like protein</fullName>
    </submittedName>
</protein>
<comment type="subunit">
    <text evidence="2">Component of the NuA4 histone acetyltransferase complex.</text>
</comment>
<gene>
    <name evidence="6" type="ORF">EX30DRAFT_310240</name>
</gene>
<dbReference type="SMART" id="SM00300">
    <property type="entry name" value="ChSh"/>
    <property type="match status" value="1"/>
</dbReference>
<evidence type="ECO:0000259" key="5">
    <source>
        <dbReference type="PROSITE" id="PS50013"/>
    </source>
</evidence>
<dbReference type="CDD" id="cd00024">
    <property type="entry name" value="CD_CSD"/>
    <property type="match status" value="1"/>
</dbReference>
<evidence type="ECO:0000256" key="2">
    <source>
        <dbReference type="ARBA" id="ARBA00011353"/>
    </source>
</evidence>
<dbReference type="Gene3D" id="2.40.50.40">
    <property type="match status" value="2"/>
</dbReference>
<dbReference type="EMBL" id="ML220144">
    <property type="protein sequence ID" value="TGZ78237.1"/>
    <property type="molecule type" value="Genomic_DNA"/>
</dbReference>
<dbReference type="InterPro" id="IPR016197">
    <property type="entry name" value="Chromo-like_dom_sf"/>
</dbReference>
<name>A0A4S2MS29_9PEZI</name>
<keyword evidence="7" id="KW-1185">Reference proteome</keyword>
<dbReference type="CDD" id="cd18657">
    <property type="entry name" value="CSD_Swi6"/>
    <property type="match status" value="1"/>
</dbReference>
<dbReference type="STRING" id="341454.A0A4S2MS29"/>
<dbReference type="GO" id="GO:0006338">
    <property type="term" value="P:chromatin remodeling"/>
    <property type="evidence" value="ECO:0007669"/>
    <property type="project" value="UniProtKB-ARBA"/>
</dbReference>
<dbReference type="PRINTS" id="PR00504">
    <property type="entry name" value="CHROMODOMAIN"/>
</dbReference>
<feature type="compositionally biased region" description="Polar residues" evidence="4">
    <location>
        <begin position="127"/>
        <end position="139"/>
    </location>
</feature>
<accession>A0A4S2MS29</accession>
<dbReference type="InterPro" id="IPR008251">
    <property type="entry name" value="Chromo_shadow_dom"/>
</dbReference>
<feature type="region of interest" description="Disordered" evidence="4">
    <location>
        <begin position="109"/>
        <end position="170"/>
    </location>
</feature>
<dbReference type="PANTHER" id="PTHR22812">
    <property type="entry name" value="CHROMOBOX PROTEIN"/>
    <property type="match status" value="1"/>
</dbReference>
<dbReference type="PROSITE" id="PS50013">
    <property type="entry name" value="CHROMO_2"/>
    <property type="match status" value="1"/>
</dbReference>
<dbReference type="GO" id="GO:0005634">
    <property type="term" value="C:nucleus"/>
    <property type="evidence" value="ECO:0007669"/>
    <property type="project" value="UniProtKB-SubCell"/>
</dbReference>
<organism evidence="6 7">
    <name type="scientific">Ascodesmis nigricans</name>
    <dbReference type="NCBI Taxonomy" id="341454"/>
    <lineage>
        <taxon>Eukaryota</taxon>
        <taxon>Fungi</taxon>
        <taxon>Dikarya</taxon>
        <taxon>Ascomycota</taxon>
        <taxon>Pezizomycotina</taxon>
        <taxon>Pezizomycetes</taxon>
        <taxon>Pezizales</taxon>
        <taxon>Ascodesmidaceae</taxon>
        <taxon>Ascodesmis</taxon>
    </lineage>
</organism>
<dbReference type="InParanoid" id="A0A4S2MS29"/>